<feature type="transmembrane region" description="Helical" evidence="9">
    <location>
        <begin position="527"/>
        <end position="547"/>
    </location>
</feature>
<dbReference type="EMBL" id="CP013979">
    <property type="protein sequence ID" value="ANJ25649.1"/>
    <property type="molecule type" value="Genomic_DNA"/>
</dbReference>
<keyword evidence="3 9" id="KW-0633">Potassium transport</keyword>
<dbReference type="PIRSF" id="PIRSF001294">
    <property type="entry name" value="K_ATPaseA"/>
    <property type="match status" value="1"/>
</dbReference>
<keyword evidence="8 9" id="KW-0472">Membrane</keyword>
<protein>
    <recommendedName>
        <fullName evidence="9">Potassium-transporting ATPase potassium-binding subunit</fullName>
    </recommendedName>
    <alternativeName>
        <fullName evidence="9">ATP phosphohydrolase [potassium-transporting] A chain</fullName>
    </alternativeName>
    <alternativeName>
        <fullName evidence="9">Potassium-binding and translocating subunit A</fullName>
    </alternativeName>
    <alternativeName>
        <fullName evidence="9">Potassium-translocating ATPase A chain</fullName>
    </alternativeName>
</protein>
<dbReference type="InterPro" id="IPR004623">
    <property type="entry name" value="KdpA"/>
</dbReference>
<evidence type="ECO:0000256" key="6">
    <source>
        <dbReference type="ARBA" id="ARBA00022989"/>
    </source>
</evidence>
<keyword evidence="7 9" id="KW-0406">Ion transport</keyword>
<dbReference type="Proteomes" id="UP000078437">
    <property type="component" value="Chromosome"/>
</dbReference>
<comment type="function">
    <text evidence="9">Part of the high-affinity ATP-driven potassium transport (or Kdp) system, which catalyzes the hydrolysis of ATP coupled with the electrogenic transport of potassium into the cytoplasm. This subunit binds the extracellular potassium ions and delivers the ions to the membrane domain of KdpB through an intramembrane tunnel.</text>
</comment>
<dbReference type="STRING" id="453304.ATC03_01590"/>
<dbReference type="HAMAP" id="MF_00275">
    <property type="entry name" value="KdpA"/>
    <property type="match status" value="1"/>
</dbReference>
<proteinExistence type="inferred from homology"/>
<dbReference type="RefSeq" id="WP_067872309.1">
    <property type="nucleotide sequence ID" value="NZ_CP013979.1"/>
</dbReference>
<feature type="transmembrane region" description="Helical" evidence="9">
    <location>
        <begin position="484"/>
        <end position="507"/>
    </location>
</feature>
<keyword evidence="5 9" id="KW-0630">Potassium</keyword>
<evidence type="ECO:0000313" key="11">
    <source>
        <dbReference type="Proteomes" id="UP000078437"/>
    </source>
</evidence>
<evidence type="ECO:0000256" key="8">
    <source>
        <dbReference type="ARBA" id="ARBA00023136"/>
    </source>
</evidence>
<dbReference type="Pfam" id="PF03814">
    <property type="entry name" value="KdpA"/>
    <property type="match status" value="1"/>
</dbReference>
<dbReference type="KEGG" id="agy:ATC03_01590"/>
<feature type="transmembrane region" description="Helical" evidence="9">
    <location>
        <begin position="128"/>
        <end position="154"/>
    </location>
</feature>
<keyword evidence="6 9" id="KW-1133">Transmembrane helix</keyword>
<reference evidence="10 11" key="1">
    <citation type="journal article" date="2016" name="Int. J. Syst. Evol. Microbiol.">
        <title>Agromyces aureus sp. nov., isolated from the rhizosphere of Salix caprea L. grown in a heavy-metal-contaminated soil.</title>
        <authorList>
            <person name="Corretto E."/>
            <person name="Antonielli L."/>
            <person name="Sessitsch A."/>
            <person name="Compant S."/>
            <person name="Gorfer M."/>
            <person name="Kuffner M."/>
            <person name="Brader G."/>
        </authorList>
    </citation>
    <scope>NUCLEOTIDE SEQUENCE [LARGE SCALE GENOMIC DNA]</scope>
    <source>
        <strain evidence="10 11">AR33</strain>
    </source>
</reference>
<feature type="transmembrane region" description="Helical" evidence="9">
    <location>
        <begin position="414"/>
        <end position="436"/>
    </location>
</feature>
<organism evidence="10 11">
    <name type="scientific">Agromyces aureus</name>
    <dbReference type="NCBI Taxonomy" id="453304"/>
    <lineage>
        <taxon>Bacteria</taxon>
        <taxon>Bacillati</taxon>
        <taxon>Actinomycetota</taxon>
        <taxon>Actinomycetes</taxon>
        <taxon>Micrococcales</taxon>
        <taxon>Microbacteriaceae</taxon>
        <taxon>Agromyces</taxon>
    </lineage>
</organism>
<reference evidence="11" key="2">
    <citation type="submission" date="2016-01" db="EMBL/GenBank/DDBJ databases">
        <title>Complete genome sequence of Agromyces aureus AR33T and comparison with related organisms.</title>
        <authorList>
            <person name="Corretto E."/>
            <person name="Antonielli L."/>
            <person name="Sessitsch A."/>
            <person name="Brader G."/>
        </authorList>
    </citation>
    <scope>NUCLEOTIDE SEQUENCE [LARGE SCALE GENOMIC DNA]</scope>
    <source>
        <strain evidence="11">AR33</strain>
    </source>
</reference>
<name>A0A191WBT9_9MICO</name>
<evidence type="ECO:0000256" key="5">
    <source>
        <dbReference type="ARBA" id="ARBA00022958"/>
    </source>
</evidence>
<feature type="transmembrane region" description="Helical" evidence="9">
    <location>
        <begin position="175"/>
        <end position="193"/>
    </location>
</feature>
<comment type="subunit">
    <text evidence="9">The system is composed of three essential subunits: KdpA, KdpB and KdpC.</text>
</comment>
<comment type="subcellular location">
    <subcellularLocation>
        <location evidence="9">Cell membrane</location>
        <topology evidence="9">Multi-pass membrane protein</topology>
    </subcellularLocation>
</comment>
<dbReference type="OrthoDB" id="9763796at2"/>
<keyword evidence="1 9" id="KW-0813">Transport</keyword>
<evidence type="ECO:0000256" key="7">
    <source>
        <dbReference type="ARBA" id="ARBA00023065"/>
    </source>
</evidence>
<comment type="similarity">
    <text evidence="9">Belongs to the KdpA family.</text>
</comment>
<keyword evidence="4 9" id="KW-0812">Transmembrane</keyword>
<sequence length="557" mass="58247">MDAMLAVLQAATLALILALIYRPLGDYMANLYTSNRDWKAERGLYRLIGIDPRAEQSWPAYLRGVLAFSVVGVLFVYVLQRAQAVLPYSLGLPAVPEGLSFNTAVSFVTNTNWQSYSPELTLGYTVQLAGLAVQNFVSAAVGIAVAVALVRGFARRNSGTIGNFWVDLFRGSFRLLLPLSVVGAIVLVIGGVVQNVNGFTEITTLAGNTQSIPGGPVASQEVIKLLGTNGGGFFNANSAHPFENPTAWTSLFQNVLMLAIPFALPRTFGKMVGSNKQGYAILAVMATIFVVSLFALSALEAAGNGTAPELAGGAMEGKEARFGIFGSTLFGTTSTLTSTGAVNSMHDSFTALGGMMPMLNMMLGEVAPGGVGSGLYGMLVLAVIAVFIAGLLVGRTPEYLGKKIGPREIKLASLYILVTPTLVLAGTALSFAIPGIREDVESTSIWNPGIHGMSEVLYAFTSASNNNGSAFAGLTANTPWFNTALGVAMLLGRFIPIVLVLALAGSLAAQDKVPATAGTLPTHRPQFVGLLVGVTVIVTALTYFPVLTLGPLAEGLN</sequence>
<feature type="transmembrane region" description="Helical" evidence="9">
    <location>
        <begin position="373"/>
        <end position="393"/>
    </location>
</feature>
<dbReference type="NCBIfam" id="TIGR00680">
    <property type="entry name" value="kdpA"/>
    <property type="match status" value="1"/>
</dbReference>
<dbReference type="PANTHER" id="PTHR30607">
    <property type="entry name" value="POTASSIUM-TRANSPORTING ATPASE A CHAIN"/>
    <property type="match status" value="1"/>
</dbReference>
<dbReference type="GO" id="GO:0008556">
    <property type="term" value="F:P-type potassium transmembrane transporter activity"/>
    <property type="evidence" value="ECO:0007669"/>
    <property type="project" value="InterPro"/>
</dbReference>
<dbReference type="GO" id="GO:0030955">
    <property type="term" value="F:potassium ion binding"/>
    <property type="evidence" value="ECO:0007669"/>
    <property type="project" value="UniProtKB-UniRule"/>
</dbReference>
<evidence type="ECO:0000256" key="4">
    <source>
        <dbReference type="ARBA" id="ARBA00022692"/>
    </source>
</evidence>
<dbReference type="PANTHER" id="PTHR30607:SF2">
    <property type="entry name" value="POTASSIUM-TRANSPORTING ATPASE POTASSIUM-BINDING SUBUNIT"/>
    <property type="match status" value="1"/>
</dbReference>
<feature type="transmembrane region" description="Helical" evidence="9">
    <location>
        <begin position="280"/>
        <end position="302"/>
    </location>
</feature>
<feature type="transmembrane region" description="Helical" evidence="9">
    <location>
        <begin position="60"/>
        <end position="79"/>
    </location>
</feature>
<evidence type="ECO:0000256" key="2">
    <source>
        <dbReference type="ARBA" id="ARBA00022475"/>
    </source>
</evidence>
<feature type="transmembrane region" description="Helical" evidence="9">
    <location>
        <begin position="86"/>
        <end position="108"/>
    </location>
</feature>
<gene>
    <name evidence="9" type="primary">kdpA</name>
    <name evidence="10" type="ORF">ATC03_01590</name>
</gene>
<feature type="transmembrane region" description="Helical" evidence="9">
    <location>
        <begin position="322"/>
        <end position="342"/>
    </location>
</feature>
<evidence type="ECO:0000256" key="9">
    <source>
        <dbReference type="HAMAP-Rule" id="MF_00275"/>
    </source>
</evidence>
<evidence type="ECO:0000313" key="10">
    <source>
        <dbReference type="EMBL" id="ANJ25649.1"/>
    </source>
</evidence>
<keyword evidence="11" id="KW-1185">Reference proteome</keyword>
<evidence type="ECO:0000256" key="1">
    <source>
        <dbReference type="ARBA" id="ARBA00022448"/>
    </source>
</evidence>
<dbReference type="GO" id="GO:0005886">
    <property type="term" value="C:plasma membrane"/>
    <property type="evidence" value="ECO:0007669"/>
    <property type="project" value="UniProtKB-SubCell"/>
</dbReference>
<keyword evidence="2 9" id="KW-1003">Cell membrane</keyword>
<dbReference type="AlphaFoldDB" id="A0A191WBT9"/>
<evidence type="ECO:0000256" key="3">
    <source>
        <dbReference type="ARBA" id="ARBA00022538"/>
    </source>
</evidence>
<accession>A0A191WBT9</accession>